<protein>
    <submittedName>
        <fullName evidence="1">Uncharacterized protein</fullName>
    </submittedName>
</protein>
<name>A0ACB7TNL5_HYAAI</name>
<dbReference type="EMBL" id="CM023481">
    <property type="protein sequence ID" value="KAH6948390.1"/>
    <property type="molecule type" value="Genomic_DNA"/>
</dbReference>
<dbReference type="Proteomes" id="UP000821845">
    <property type="component" value="Chromosome 1"/>
</dbReference>
<accession>A0ACB7TNL5</accession>
<evidence type="ECO:0000313" key="2">
    <source>
        <dbReference type="Proteomes" id="UP000821845"/>
    </source>
</evidence>
<gene>
    <name evidence="1" type="ORF">HPB50_023897</name>
</gene>
<keyword evidence="2" id="KW-1185">Reference proteome</keyword>
<organism evidence="1 2">
    <name type="scientific">Hyalomma asiaticum</name>
    <name type="common">Tick</name>
    <dbReference type="NCBI Taxonomy" id="266040"/>
    <lineage>
        <taxon>Eukaryota</taxon>
        <taxon>Metazoa</taxon>
        <taxon>Ecdysozoa</taxon>
        <taxon>Arthropoda</taxon>
        <taxon>Chelicerata</taxon>
        <taxon>Arachnida</taxon>
        <taxon>Acari</taxon>
        <taxon>Parasitiformes</taxon>
        <taxon>Ixodida</taxon>
        <taxon>Ixodoidea</taxon>
        <taxon>Ixodidae</taxon>
        <taxon>Hyalomminae</taxon>
        <taxon>Hyalomma</taxon>
    </lineage>
</organism>
<reference evidence="1" key="1">
    <citation type="submission" date="2020-05" db="EMBL/GenBank/DDBJ databases">
        <title>Large-scale comparative analyses of tick genomes elucidate their genetic diversity and vector capacities.</title>
        <authorList>
            <person name="Jia N."/>
            <person name="Wang J."/>
            <person name="Shi W."/>
            <person name="Du L."/>
            <person name="Sun Y."/>
            <person name="Zhan W."/>
            <person name="Jiang J."/>
            <person name="Wang Q."/>
            <person name="Zhang B."/>
            <person name="Ji P."/>
            <person name="Sakyi L.B."/>
            <person name="Cui X."/>
            <person name="Yuan T."/>
            <person name="Jiang B."/>
            <person name="Yang W."/>
            <person name="Lam T.T.-Y."/>
            <person name="Chang Q."/>
            <person name="Ding S."/>
            <person name="Wang X."/>
            <person name="Zhu J."/>
            <person name="Ruan X."/>
            <person name="Zhao L."/>
            <person name="Wei J."/>
            <person name="Que T."/>
            <person name="Du C."/>
            <person name="Cheng J."/>
            <person name="Dai P."/>
            <person name="Han X."/>
            <person name="Huang E."/>
            <person name="Gao Y."/>
            <person name="Liu J."/>
            <person name="Shao H."/>
            <person name="Ye R."/>
            <person name="Li L."/>
            <person name="Wei W."/>
            <person name="Wang X."/>
            <person name="Wang C."/>
            <person name="Yang T."/>
            <person name="Huo Q."/>
            <person name="Li W."/>
            <person name="Guo W."/>
            <person name="Chen H."/>
            <person name="Zhou L."/>
            <person name="Ni X."/>
            <person name="Tian J."/>
            <person name="Zhou Y."/>
            <person name="Sheng Y."/>
            <person name="Liu T."/>
            <person name="Pan Y."/>
            <person name="Xia L."/>
            <person name="Li J."/>
            <person name="Zhao F."/>
            <person name="Cao W."/>
        </authorList>
    </citation>
    <scope>NUCLEOTIDE SEQUENCE</scope>
    <source>
        <strain evidence="1">Hyas-2018</strain>
    </source>
</reference>
<proteinExistence type="predicted"/>
<evidence type="ECO:0000313" key="1">
    <source>
        <dbReference type="EMBL" id="KAH6948390.1"/>
    </source>
</evidence>
<comment type="caution">
    <text evidence="1">The sequence shown here is derived from an EMBL/GenBank/DDBJ whole genome shotgun (WGS) entry which is preliminary data.</text>
</comment>
<sequence length="184" mass="21478">MTLFSRNSPPPAKKSWERANLVSLRRLSSFSPGRKCHCRSTTGGLSAAATFTGKGRWLASTAECQVTELTSALVPKVQYAKTVEQRIQSETHECLPVCALCRGPHKTYSRDCKQKFYKLMNKKCQCHHIKYKSRQCQRPGEKEELIRWNNEQHRRPLRLSRTLRLERTDQRSQGERRQWTTREE</sequence>